<gene>
    <name evidence="2" type="ORF">NUTIK01_05910</name>
</gene>
<dbReference type="SUPFAM" id="SSF48452">
    <property type="entry name" value="TPR-like"/>
    <property type="match status" value="1"/>
</dbReference>
<evidence type="ECO:0008006" key="4">
    <source>
        <dbReference type="Google" id="ProtNLM"/>
    </source>
</evidence>
<organism evidence="2 3">
    <name type="scientific">Novosphingobium pituita</name>
    <dbReference type="NCBI Taxonomy" id="3056842"/>
    <lineage>
        <taxon>Bacteria</taxon>
        <taxon>Pseudomonadati</taxon>
        <taxon>Pseudomonadota</taxon>
        <taxon>Alphaproteobacteria</taxon>
        <taxon>Sphingomonadales</taxon>
        <taxon>Sphingomonadaceae</taxon>
        <taxon>Novosphingobium</taxon>
    </lineage>
</organism>
<dbReference type="InterPro" id="IPR011990">
    <property type="entry name" value="TPR-like_helical_dom_sf"/>
</dbReference>
<accession>A0ABQ6P3H9</accession>
<evidence type="ECO:0000313" key="2">
    <source>
        <dbReference type="EMBL" id="GMM59814.1"/>
    </source>
</evidence>
<keyword evidence="3" id="KW-1185">Reference proteome</keyword>
<dbReference type="SMART" id="SM00028">
    <property type="entry name" value="TPR"/>
    <property type="match status" value="2"/>
</dbReference>
<evidence type="ECO:0000313" key="3">
    <source>
        <dbReference type="Proteomes" id="UP001187221"/>
    </source>
</evidence>
<reference evidence="2 3" key="1">
    <citation type="submission" date="2023-06" db="EMBL/GenBank/DDBJ databases">
        <title>Draft genome sequence of Novosphingobium sp. strain IK01.</title>
        <authorList>
            <person name="Hatamoto M."/>
            <person name="Ikarashi T."/>
            <person name="Yamaguchi T."/>
        </authorList>
    </citation>
    <scope>NUCLEOTIDE SEQUENCE [LARGE SCALE GENOMIC DNA]</scope>
    <source>
        <strain evidence="2 3">IK01</strain>
    </source>
</reference>
<dbReference type="Proteomes" id="UP001187221">
    <property type="component" value="Unassembled WGS sequence"/>
</dbReference>
<evidence type="ECO:0000256" key="1">
    <source>
        <dbReference type="PROSITE-ProRule" id="PRU00339"/>
    </source>
</evidence>
<dbReference type="Gene3D" id="1.25.40.10">
    <property type="entry name" value="Tetratricopeptide repeat domain"/>
    <property type="match status" value="1"/>
</dbReference>
<keyword evidence="1" id="KW-0802">TPR repeat</keyword>
<dbReference type="InterPro" id="IPR019734">
    <property type="entry name" value="TPR_rpt"/>
</dbReference>
<feature type="repeat" description="TPR" evidence="1">
    <location>
        <begin position="245"/>
        <end position="278"/>
    </location>
</feature>
<proteinExistence type="predicted"/>
<dbReference type="PROSITE" id="PS50005">
    <property type="entry name" value="TPR"/>
    <property type="match status" value="1"/>
</dbReference>
<protein>
    <recommendedName>
        <fullName evidence="4">Tetratricopeptide repeat protein</fullName>
    </recommendedName>
</protein>
<comment type="caution">
    <text evidence="2">The sequence shown here is derived from an EMBL/GenBank/DDBJ whole genome shotgun (WGS) entry which is preliminary data.</text>
</comment>
<sequence length="366" mass="42162">MTWLRKALYGFVREPIEFETSQHEYIRIESRIQASLLGETEHIPKGVLEFVSASHWFQAGVRLYHARRRGPAYRVLRKAYQARDEFRAESRVELTRYFCLSAIRNHKYDEADACIKLLDGVYNNKGIAAFLKADLLHHQGAFRDAIEQYEISLDLNKGKNSRIERTYRPLIQCIILSPRPDFRLAEIYAKKWLELRHTVFSLMALPRVYLNWKYRADPRNSAPSDIDARLEAARATLENDPGVGSAAFELRAEEAELTGDYTSAIEYMDRAIGVDPRFELRAERWRFLARSRIPDLVMKAISELDAARVNQDYQSNWLAFLPGLAETYGIALLILGSSFNALNTFAPQLSTAEIASIITKVRKRRL</sequence>
<name>A0ABQ6P3H9_9SPHN</name>
<dbReference type="EMBL" id="BTFW01000001">
    <property type="protein sequence ID" value="GMM59814.1"/>
    <property type="molecule type" value="Genomic_DNA"/>
</dbReference>